<dbReference type="Gene3D" id="1.50.10.100">
    <property type="entry name" value="Chondroitin AC/alginate lyase"/>
    <property type="match status" value="1"/>
</dbReference>
<gene>
    <name evidence="1" type="ORF">GCM10010967_24010</name>
</gene>
<dbReference type="PANTHER" id="PTHR38045:SF1">
    <property type="entry name" value="HEPARINASE II_III-LIKE PROTEIN"/>
    <property type="match status" value="1"/>
</dbReference>
<protein>
    <recommendedName>
        <fullName evidence="3">Lanthionine synthetase C-like protein</fullName>
    </recommendedName>
</protein>
<evidence type="ECO:0000313" key="1">
    <source>
        <dbReference type="EMBL" id="GGM90270.1"/>
    </source>
</evidence>
<dbReference type="Proteomes" id="UP000632339">
    <property type="component" value="Unassembled WGS sequence"/>
</dbReference>
<dbReference type="SUPFAM" id="SSF48230">
    <property type="entry name" value="Chondroitin AC/alginate lyase"/>
    <property type="match status" value="1"/>
</dbReference>
<reference evidence="2" key="1">
    <citation type="journal article" date="2019" name="Int. J. Syst. Evol. Microbiol.">
        <title>The Global Catalogue of Microorganisms (GCM) 10K type strain sequencing project: providing services to taxonomists for standard genome sequencing and annotation.</title>
        <authorList>
            <consortium name="The Broad Institute Genomics Platform"/>
            <consortium name="The Broad Institute Genome Sequencing Center for Infectious Disease"/>
            <person name="Wu L."/>
            <person name="Ma J."/>
        </authorList>
    </citation>
    <scope>NUCLEOTIDE SEQUENCE [LARGE SCALE GENOMIC DNA]</scope>
    <source>
        <strain evidence="2">CGMCC 1.6375</strain>
    </source>
</reference>
<sequence length="172" mass="18555">MVTARNVQGRILSLALHYRLTGNSESLARARAELIELCELKNWGTGHFLDVGEAAFAAGVGFDWLYDGLSSEQRQQVATAITNLAILPALAVKEGGDSWVKGNFNWNPVCNGGVMVAALAIAESQPELAKKNTERAIENLPYAAEAYSLDGAFPEGPSYWAYGTSFYLIAVL</sequence>
<comment type="caution">
    <text evidence="1">The sequence shown here is derived from an EMBL/GenBank/DDBJ whole genome shotgun (WGS) entry which is preliminary data.</text>
</comment>
<dbReference type="PANTHER" id="PTHR38045">
    <property type="entry name" value="CHROMOSOME 1, WHOLE GENOME SHOTGUN SEQUENCE"/>
    <property type="match status" value="1"/>
</dbReference>
<evidence type="ECO:0008006" key="3">
    <source>
        <dbReference type="Google" id="ProtNLM"/>
    </source>
</evidence>
<organism evidence="1 2">
    <name type="scientific">Dyadobacter beijingensis</name>
    <dbReference type="NCBI Taxonomy" id="365489"/>
    <lineage>
        <taxon>Bacteria</taxon>
        <taxon>Pseudomonadati</taxon>
        <taxon>Bacteroidota</taxon>
        <taxon>Cytophagia</taxon>
        <taxon>Cytophagales</taxon>
        <taxon>Spirosomataceae</taxon>
        <taxon>Dyadobacter</taxon>
    </lineage>
</organism>
<evidence type="ECO:0000313" key="2">
    <source>
        <dbReference type="Proteomes" id="UP000632339"/>
    </source>
</evidence>
<dbReference type="EMBL" id="BMLI01000001">
    <property type="protein sequence ID" value="GGM90270.1"/>
    <property type="molecule type" value="Genomic_DNA"/>
</dbReference>
<keyword evidence="2" id="KW-1185">Reference proteome</keyword>
<accession>A0ABQ2HSD5</accession>
<dbReference type="InterPro" id="IPR008929">
    <property type="entry name" value="Chondroitin_lyas"/>
</dbReference>
<proteinExistence type="predicted"/>
<name>A0ABQ2HSD5_9BACT</name>